<organism evidence="2 3">
    <name type="scientific">Senna tora</name>
    <dbReference type="NCBI Taxonomy" id="362788"/>
    <lineage>
        <taxon>Eukaryota</taxon>
        <taxon>Viridiplantae</taxon>
        <taxon>Streptophyta</taxon>
        <taxon>Embryophyta</taxon>
        <taxon>Tracheophyta</taxon>
        <taxon>Spermatophyta</taxon>
        <taxon>Magnoliopsida</taxon>
        <taxon>eudicotyledons</taxon>
        <taxon>Gunneridae</taxon>
        <taxon>Pentapetalae</taxon>
        <taxon>rosids</taxon>
        <taxon>fabids</taxon>
        <taxon>Fabales</taxon>
        <taxon>Fabaceae</taxon>
        <taxon>Caesalpinioideae</taxon>
        <taxon>Cassia clade</taxon>
        <taxon>Senna</taxon>
    </lineage>
</organism>
<evidence type="ECO:0000313" key="3">
    <source>
        <dbReference type="Proteomes" id="UP000634136"/>
    </source>
</evidence>
<dbReference type="InterPro" id="IPR053151">
    <property type="entry name" value="RNase_H-like"/>
</dbReference>
<dbReference type="EMBL" id="JAAIUW010000012">
    <property type="protein sequence ID" value="KAF7807213.1"/>
    <property type="molecule type" value="Genomic_DNA"/>
</dbReference>
<feature type="domain" description="RNase H type-1" evidence="1">
    <location>
        <begin position="118"/>
        <end position="227"/>
    </location>
</feature>
<dbReference type="InterPro" id="IPR012337">
    <property type="entry name" value="RNaseH-like_sf"/>
</dbReference>
<keyword evidence="3" id="KW-1185">Reference proteome</keyword>
<name>A0A834W3I4_9FABA</name>
<dbReference type="GO" id="GO:0003676">
    <property type="term" value="F:nucleic acid binding"/>
    <property type="evidence" value="ECO:0007669"/>
    <property type="project" value="InterPro"/>
</dbReference>
<evidence type="ECO:0000313" key="2">
    <source>
        <dbReference type="EMBL" id="KAF7807213.1"/>
    </source>
</evidence>
<dbReference type="CDD" id="cd06222">
    <property type="entry name" value="RNase_H_like"/>
    <property type="match status" value="1"/>
</dbReference>
<dbReference type="GO" id="GO:0004523">
    <property type="term" value="F:RNA-DNA hybrid ribonuclease activity"/>
    <property type="evidence" value="ECO:0007669"/>
    <property type="project" value="InterPro"/>
</dbReference>
<dbReference type="SUPFAM" id="SSF53098">
    <property type="entry name" value="Ribonuclease H-like"/>
    <property type="match status" value="1"/>
</dbReference>
<accession>A0A834W3I4</accession>
<reference evidence="2" key="1">
    <citation type="submission" date="2020-09" db="EMBL/GenBank/DDBJ databases">
        <title>Genome-Enabled Discovery of Anthraquinone Biosynthesis in Senna tora.</title>
        <authorList>
            <person name="Kang S.-H."/>
            <person name="Pandey R.P."/>
            <person name="Lee C.-M."/>
            <person name="Sim J.-S."/>
            <person name="Jeong J.-T."/>
            <person name="Choi B.-S."/>
            <person name="Jung M."/>
            <person name="Ginzburg D."/>
            <person name="Zhao K."/>
            <person name="Won S.Y."/>
            <person name="Oh T.-J."/>
            <person name="Yu Y."/>
            <person name="Kim N.-H."/>
            <person name="Lee O.R."/>
            <person name="Lee T.-H."/>
            <person name="Bashyal P."/>
            <person name="Kim T.-S."/>
            <person name="Lee W.-H."/>
            <person name="Kawkins C."/>
            <person name="Kim C.-K."/>
            <person name="Kim J.S."/>
            <person name="Ahn B.O."/>
            <person name="Rhee S.Y."/>
            <person name="Sohng J.K."/>
        </authorList>
    </citation>
    <scope>NUCLEOTIDE SEQUENCE</scope>
    <source>
        <tissue evidence="2">Leaf</tissue>
    </source>
</reference>
<dbReference type="PANTHER" id="PTHR47723:SF19">
    <property type="entry name" value="POLYNUCLEOTIDYL TRANSFERASE, RIBONUCLEASE H-LIKE SUPERFAMILY PROTEIN"/>
    <property type="match status" value="1"/>
</dbReference>
<gene>
    <name evidence="2" type="ORF">G2W53_039374</name>
</gene>
<sequence length="267" mass="30355">MPIQRSVNSFACDPSLQGNDRKSWRLTSLGVEDLHHLFFNYGIISKVWENMKIKPPNVLSFKNSGEWLKQNAMSDTVVNWGVQHGTMFVFWLWEIWLGRNALVFENKNFDPRDPKLIASGGIIRDCNGNWVHGFYKFIGAGNSIMAELWAILNSLKLAKHLLCTKILVETDSLTDVHLINNTNCSNLHHLSTLVCLCRAILSDFSEAKVLHVHREGNSCTDLMARQAFLNRSPLLYSDSMPSFLSSQFLADLVGINYSRNVRRESPN</sequence>
<dbReference type="PANTHER" id="PTHR47723">
    <property type="entry name" value="OS05G0353850 PROTEIN"/>
    <property type="match status" value="1"/>
</dbReference>
<dbReference type="Gene3D" id="3.30.420.10">
    <property type="entry name" value="Ribonuclease H-like superfamily/Ribonuclease H"/>
    <property type="match status" value="1"/>
</dbReference>
<evidence type="ECO:0000259" key="1">
    <source>
        <dbReference type="Pfam" id="PF13456"/>
    </source>
</evidence>
<comment type="caution">
    <text evidence="2">The sequence shown here is derived from an EMBL/GenBank/DDBJ whole genome shotgun (WGS) entry which is preliminary data.</text>
</comment>
<dbReference type="InterPro" id="IPR044730">
    <property type="entry name" value="RNase_H-like_dom_plant"/>
</dbReference>
<proteinExistence type="predicted"/>
<dbReference type="OrthoDB" id="1552870at2759"/>
<dbReference type="InterPro" id="IPR036397">
    <property type="entry name" value="RNaseH_sf"/>
</dbReference>
<dbReference type="Proteomes" id="UP000634136">
    <property type="component" value="Unassembled WGS sequence"/>
</dbReference>
<dbReference type="AlphaFoldDB" id="A0A834W3I4"/>
<dbReference type="Pfam" id="PF13456">
    <property type="entry name" value="RVT_3"/>
    <property type="match status" value="1"/>
</dbReference>
<protein>
    <submittedName>
        <fullName evidence="2">Putative ribonuclease H-like domain-containing protein</fullName>
    </submittedName>
</protein>
<dbReference type="InterPro" id="IPR002156">
    <property type="entry name" value="RNaseH_domain"/>
</dbReference>